<proteinExistence type="inferred from homology"/>
<feature type="domain" description="L,D-TPase catalytic" evidence="8">
    <location>
        <begin position="268"/>
        <end position="451"/>
    </location>
</feature>
<dbReference type="InterPro" id="IPR002477">
    <property type="entry name" value="Peptidoglycan-bd-like"/>
</dbReference>
<dbReference type="GO" id="GO:0004180">
    <property type="term" value="F:carboxypeptidase activity"/>
    <property type="evidence" value="ECO:0007669"/>
    <property type="project" value="UniProtKB-ARBA"/>
</dbReference>
<dbReference type="AlphaFoldDB" id="A0A4Y4CR40"/>
<comment type="pathway">
    <text evidence="1 7">Cell wall biogenesis; peptidoglycan biosynthesis.</text>
</comment>
<feature type="active site" description="Nucleophile" evidence="7">
    <location>
        <position position="423"/>
    </location>
</feature>
<dbReference type="Pfam" id="PF01471">
    <property type="entry name" value="PG_binding_1"/>
    <property type="match status" value="1"/>
</dbReference>
<keyword evidence="4 7" id="KW-0133">Cell shape</keyword>
<dbReference type="RefSeq" id="WP_246093253.1">
    <property type="nucleotide sequence ID" value="NZ_BJNV01000006.1"/>
</dbReference>
<dbReference type="InterPro" id="IPR045380">
    <property type="entry name" value="LD_TPept_scaffold_dom"/>
</dbReference>
<evidence type="ECO:0000313" key="9">
    <source>
        <dbReference type="EMBL" id="GEC94309.1"/>
    </source>
</evidence>
<keyword evidence="6 7" id="KW-0961">Cell wall biogenesis/degradation</keyword>
<evidence type="ECO:0000313" key="10">
    <source>
        <dbReference type="Proteomes" id="UP000318422"/>
    </source>
</evidence>
<evidence type="ECO:0000256" key="5">
    <source>
        <dbReference type="ARBA" id="ARBA00022984"/>
    </source>
</evidence>
<dbReference type="PROSITE" id="PS52029">
    <property type="entry name" value="LD_TPASE"/>
    <property type="match status" value="1"/>
</dbReference>
<dbReference type="InterPro" id="IPR005490">
    <property type="entry name" value="LD_TPept_cat_dom"/>
</dbReference>
<evidence type="ECO:0000256" key="2">
    <source>
        <dbReference type="ARBA" id="ARBA00005992"/>
    </source>
</evidence>
<evidence type="ECO:0000256" key="3">
    <source>
        <dbReference type="ARBA" id="ARBA00022679"/>
    </source>
</evidence>
<accession>A0A4Y4CR40</accession>
<comment type="caution">
    <text evidence="9">The sequence shown here is derived from an EMBL/GenBank/DDBJ whole genome shotgun (WGS) entry which is preliminary data.</text>
</comment>
<dbReference type="InterPro" id="IPR036366">
    <property type="entry name" value="PGBDSf"/>
</dbReference>
<keyword evidence="5 7" id="KW-0573">Peptidoglycan synthesis</keyword>
<dbReference type="GO" id="GO:0008360">
    <property type="term" value="P:regulation of cell shape"/>
    <property type="evidence" value="ECO:0007669"/>
    <property type="project" value="UniProtKB-UniRule"/>
</dbReference>
<evidence type="ECO:0000259" key="8">
    <source>
        <dbReference type="PROSITE" id="PS52029"/>
    </source>
</evidence>
<gene>
    <name evidence="9" type="ORF">ZRA01_03820</name>
</gene>
<reference evidence="9 10" key="1">
    <citation type="submission" date="2019-06" db="EMBL/GenBank/DDBJ databases">
        <title>Whole genome shotgun sequence of Zoogloea ramigera NBRC 15342.</title>
        <authorList>
            <person name="Hosoyama A."/>
            <person name="Uohara A."/>
            <person name="Ohji S."/>
            <person name="Ichikawa N."/>
        </authorList>
    </citation>
    <scope>NUCLEOTIDE SEQUENCE [LARGE SCALE GENOMIC DNA]</scope>
    <source>
        <strain evidence="9 10">NBRC 15342</strain>
    </source>
</reference>
<keyword evidence="10" id="KW-1185">Reference proteome</keyword>
<evidence type="ECO:0000256" key="4">
    <source>
        <dbReference type="ARBA" id="ARBA00022960"/>
    </source>
</evidence>
<dbReference type="Pfam" id="PF20142">
    <property type="entry name" value="Scaffold"/>
    <property type="match status" value="1"/>
</dbReference>
<dbReference type="InterPro" id="IPR038063">
    <property type="entry name" value="Transpep_catalytic_dom"/>
</dbReference>
<dbReference type="GO" id="GO:0071555">
    <property type="term" value="P:cell wall organization"/>
    <property type="evidence" value="ECO:0007669"/>
    <property type="project" value="UniProtKB-UniRule"/>
</dbReference>
<dbReference type="UniPathway" id="UPA00219"/>
<protein>
    <submittedName>
        <fullName evidence="9">Murein L,D-transpeptidase</fullName>
    </submittedName>
</protein>
<dbReference type="EMBL" id="BJNV01000006">
    <property type="protein sequence ID" value="GEC94309.1"/>
    <property type="molecule type" value="Genomic_DNA"/>
</dbReference>
<dbReference type="Proteomes" id="UP000318422">
    <property type="component" value="Unassembled WGS sequence"/>
</dbReference>
<dbReference type="Pfam" id="PF03734">
    <property type="entry name" value="YkuD"/>
    <property type="match status" value="1"/>
</dbReference>
<evidence type="ECO:0000256" key="1">
    <source>
        <dbReference type="ARBA" id="ARBA00004752"/>
    </source>
</evidence>
<feature type="active site" description="Proton donor/acceptor" evidence="7">
    <location>
        <position position="404"/>
    </location>
</feature>
<dbReference type="GO" id="GO:0009252">
    <property type="term" value="P:peptidoglycan biosynthetic process"/>
    <property type="evidence" value="ECO:0007669"/>
    <property type="project" value="UniProtKB-UniPathway"/>
</dbReference>
<sequence>MGGLLCVLSSWAVAQDEGFAWIADGRPNQEAHQAVSILLGAAADGLEPDDYGAGGLEQALAEAEAEALDAAGQRALEAALTRAMTRYLADLHGGRVDLRVIQPGQRFERDNGFAPAEVLQAALAAGRLPEAVREAAPAQPDYPGLRRALGWYRELAEDPLRGGLWQTPLAPLPGRKLEPGQAWAGVGDLARRLVALGDLPATARLASRYEGEVVAGLRAFQARHGLAADGVIGRETVAQLEVSPAHRMRQIVLGLERLRWTPRLRAPRSIVVNVPEFMLRAYTLEGGAATLALQMRVIVGKALDTRTPLFAEDMRFIEFSPYWNVPPSIAQAELVPKLQRSPGYLARQGFEFVDGGGHVYTTLAPDRLNAVLRGQLRIRQRPGPKNALGDIKFVFPNDDNIYLHHTPSPGLFARQRRDFSHGCIRVEAPVALAGFVLAGMPGWDEARIREAMARRSSNTLRLREPLRVVIAYNTVGVAPDGRVLFHPDIYGHDAALDAALRRGARAAAP</sequence>
<evidence type="ECO:0000256" key="6">
    <source>
        <dbReference type="ARBA" id="ARBA00023316"/>
    </source>
</evidence>
<name>A0A4Y4CR40_ZOORA</name>
<organism evidence="9 10">
    <name type="scientific">Zoogloea ramigera</name>
    <dbReference type="NCBI Taxonomy" id="350"/>
    <lineage>
        <taxon>Bacteria</taxon>
        <taxon>Pseudomonadati</taxon>
        <taxon>Pseudomonadota</taxon>
        <taxon>Betaproteobacteria</taxon>
        <taxon>Rhodocyclales</taxon>
        <taxon>Zoogloeaceae</taxon>
        <taxon>Zoogloea</taxon>
    </lineage>
</organism>
<dbReference type="PANTHER" id="PTHR41533:SF2">
    <property type="entry name" value="BLR7131 PROTEIN"/>
    <property type="match status" value="1"/>
</dbReference>
<dbReference type="CDD" id="cd16913">
    <property type="entry name" value="YkuD_like"/>
    <property type="match status" value="1"/>
</dbReference>
<dbReference type="SUPFAM" id="SSF141523">
    <property type="entry name" value="L,D-transpeptidase catalytic domain-like"/>
    <property type="match status" value="1"/>
</dbReference>
<comment type="similarity">
    <text evidence="2">Belongs to the YkuD family.</text>
</comment>
<dbReference type="SUPFAM" id="SSF47090">
    <property type="entry name" value="PGBD-like"/>
    <property type="match status" value="1"/>
</dbReference>
<dbReference type="GO" id="GO:0016740">
    <property type="term" value="F:transferase activity"/>
    <property type="evidence" value="ECO:0007669"/>
    <property type="project" value="UniProtKB-KW"/>
</dbReference>
<evidence type="ECO:0000256" key="7">
    <source>
        <dbReference type="PROSITE-ProRule" id="PRU01373"/>
    </source>
</evidence>
<dbReference type="Gene3D" id="2.40.440.10">
    <property type="entry name" value="L,D-transpeptidase catalytic domain-like"/>
    <property type="match status" value="1"/>
</dbReference>
<dbReference type="InterPro" id="IPR036365">
    <property type="entry name" value="PGBD-like_sf"/>
</dbReference>
<keyword evidence="3" id="KW-0808">Transferase</keyword>
<dbReference type="Gene3D" id="1.10.101.10">
    <property type="entry name" value="PGBD-like superfamily/PGBD"/>
    <property type="match status" value="1"/>
</dbReference>
<dbReference type="PANTHER" id="PTHR41533">
    <property type="entry name" value="L,D-TRANSPEPTIDASE HI_1667-RELATED"/>
    <property type="match status" value="1"/>
</dbReference>
<dbReference type="InterPro" id="IPR052905">
    <property type="entry name" value="LD-transpeptidase_YkuD-like"/>
</dbReference>